<dbReference type="SUPFAM" id="SSF53850">
    <property type="entry name" value="Periplasmic binding protein-like II"/>
    <property type="match status" value="1"/>
</dbReference>
<feature type="signal peptide" evidence="1">
    <location>
        <begin position="1"/>
        <end position="29"/>
    </location>
</feature>
<evidence type="ECO:0000313" key="3">
    <source>
        <dbReference type="Proteomes" id="UP000199290"/>
    </source>
</evidence>
<organism evidence="2 3">
    <name type="scientific">Marinobacter gudaonensis</name>
    <dbReference type="NCBI Taxonomy" id="375760"/>
    <lineage>
        <taxon>Bacteria</taxon>
        <taxon>Pseudomonadati</taxon>
        <taxon>Pseudomonadota</taxon>
        <taxon>Gammaproteobacteria</taxon>
        <taxon>Pseudomonadales</taxon>
        <taxon>Marinobacteraceae</taxon>
        <taxon>Marinobacter</taxon>
    </lineage>
</organism>
<dbReference type="Proteomes" id="UP000199290">
    <property type="component" value="Unassembled WGS sequence"/>
</dbReference>
<sequence length="263" mass="29708">MNKRLSSALAATLRLAFLVVLVASPGVSAGDDRLKFAFAENAPPYSYSLDDRAAGLFPELVQLVFSFTQGYTVDSAVMPWSRAQHNVSRGLADGFLTYPSMERQDYAIFAEQPLHTQDFGHLVYSVDNPNSERIESATSFADLADLKIIVEKGSKWEEENLPAYLERVPGRDVETMMHLLMLRKAGDFFVQPAEDARFIARKLGYADRLRVRKVDFIPNALIPFHIGVSRNVRSAAQVVNQVDEVMQDPEFMSQRNQLIERYR</sequence>
<evidence type="ECO:0000256" key="1">
    <source>
        <dbReference type="SAM" id="SignalP"/>
    </source>
</evidence>
<dbReference type="STRING" id="375760.SAMN04488073_2031"/>
<gene>
    <name evidence="2" type="ORF">SAMN04488073_2031</name>
</gene>
<reference evidence="3" key="1">
    <citation type="submission" date="2016-10" db="EMBL/GenBank/DDBJ databases">
        <authorList>
            <person name="Varghese N."/>
            <person name="Submissions S."/>
        </authorList>
    </citation>
    <scope>NUCLEOTIDE SEQUENCE [LARGE SCALE GENOMIC DNA]</scope>
    <source>
        <strain evidence="3">CGMCC 1.6294</strain>
    </source>
</reference>
<dbReference type="AlphaFoldDB" id="A0A1I6H1P5"/>
<keyword evidence="3" id="KW-1185">Reference proteome</keyword>
<dbReference type="OrthoDB" id="6192933at2"/>
<dbReference type="Gene3D" id="3.40.190.10">
    <property type="entry name" value="Periplasmic binding protein-like II"/>
    <property type="match status" value="2"/>
</dbReference>
<accession>A0A1I6H1P5</accession>
<proteinExistence type="predicted"/>
<dbReference type="RefSeq" id="WP_091989128.1">
    <property type="nucleotide sequence ID" value="NZ_FOYV01000001.1"/>
</dbReference>
<evidence type="ECO:0000313" key="2">
    <source>
        <dbReference type="EMBL" id="SFR48340.1"/>
    </source>
</evidence>
<feature type="chain" id="PRO_5011442271" evidence="1">
    <location>
        <begin position="30"/>
        <end position="263"/>
    </location>
</feature>
<dbReference type="EMBL" id="FOYV01000001">
    <property type="protein sequence ID" value="SFR48340.1"/>
    <property type="molecule type" value="Genomic_DNA"/>
</dbReference>
<protein>
    <submittedName>
        <fullName evidence="2">Polar amino acid transport system substrate-binding protein</fullName>
    </submittedName>
</protein>
<keyword evidence="1" id="KW-0732">Signal</keyword>
<name>A0A1I6H1P5_9GAMM</name>